<dbReference type="OrthoDB" id="386906at2759"/>
<dbReference type="AlphaFoldDB" id="A0A0J9SE09"/>
<feature type="signal peptide" evidence="2">
    <location>
        <begin position="1"/>
        <end position="24"/>
    </location>
</feature>
<evidence type="ECO:0000313" key="3">
    <source>
        <dbReference type="EMBL" id="KMZ81195.1"/>
    </source>
</evidence>
<feature type="transmembrane region" description="Helical" evidence="1">
    <location>
        <begin position="52"/>
        <end position="76"/>
    </location>
</feature>
<dbReference type="Proteomes" id="UP000053562">
    <property type="component" value="Unassembled WGS sequence"/>
</dbReference>
<dbReference type="InterPro" id="IPR006389">
    <property type="entry name" value="Early_transc_mb_plasmodium"/>
</dbReference>
<evidence type="ECO:0000256" key="1">
    <source>
        <dbReference type="SAM" id="Phobius"/>
    </source>
</evidence>
<keyword evidence="1" id="KW-1133">Transmembrane helix</keyword>
<gene>
    <name evidence="3" type="ORF">PVIIG_02677</name>
</gene>
<keyword evidence="1" id="KW-0812">Transmembrane</keyword>
<evidence type="ECO:0000256" key="2">
    <source>
        <dbReference type="SAM" id="SignalP"/>
    </source>
</evidence>
<accession>A0A0J9SE09</accession>
<organism evidence="3 4">
    <name type="scientific">Plasmodium vivax India VII</name>
    <dbReference type="NCBI Taxonomy" id="1077284"/>
    <lineage>
        <taxon>Eukaryota</taxon>
        <taxon>Sar</taxon>
        <taxon>Alveolata</taxon>
        <taxon>Apicomplexa</taxon>
        <taxon>Aconoidasida</taxon>
        <taxon>Haemosporida</taxon>
        <taxon>Plasmodiidae</taxon>
        <taxon>Plasmodium</taxon>
        <taxon>Plasmodium (Plasmodium)</taxon>
    </lineage>
</organism>
<name>A0A0J9SE09_PLAVI</name>
<protein>
    <submittedName>
        <fullName evidence="3">Early transcribed membrane protein (Etramp)</fullName>
    </submittedName>
</protein>
<feature type="chain" id="PRO_5005322458" evidence="2">
    <location>
        <begin position="25"/>
        <end position="187"/>
    </location>
</feature>
<dbReference type="EMBL" id="KQ234252">
    <property type="protein sequence ID" value="KMZ81195.1"/>
    <property type="molecule type" value="Genomic_DNA"/>
</dbReference>
<reference evidence="3 4" key="1">
    <citation type="submission" date="2011-08" db="EMBL/GenBank/DDBJ databases">
        <title>The Genome Sequence of Plasmodium vivax India VII.</title>
        <authorList>
            <consortium name="The Broad Institute Genome Sequencing Platform"/>
            <consortium name="The Broad Institute Genome Sequencing Center for Infectious Disease"/>
            <person name="Neafsey D."/>
            <person name="Carlton J."/>
            <person name="Barnwell J."/>
            <person name="Collins W."/>
            <person name="Escalante A."/>
            <person name="Mullikin J."/>
            <person name="Saul A."/>
            <person name="Guigo R."/>
            <person name="Camara F."/>
            <person name="Young S.K."/>
            <person name="Zeng Q."/>
            <person name="Gargeya S."/>
            <person name="Fitzgerald M."/>
            <person name="Haas B."/>
            <person name="Abouelleil A."/>
            <person name="Alvarado L."/>
            <person name="Arachchi H.M."/>
            <person name="Berlin A."/>
            <person name="Brown A."/>
            <person name="Chapman S.B."/>
            <person name="Chen Z."/>
            <person name="Dunbar C."/>
            <person name="Freedman E."/>
            <person name="Gearin G."/>
            <person name="Gellesch M."/>
            <person name="Goldberg J."/>
            <person name="Griggs A."/>
            <person name="Gujja S."/>
            <person name="Heiman D."/>
            <person name="Howarth C."/>
            <person name="Larson L."/>
            <person name="Lui A."/>
            <person name="MacDonald P.J.P."/>
            <person name="Montmayeur A."/>
            <person name="Murphy C."/>
            <person name="Neiman D."/>
            <person name="Pearson M."/>
            <person name="Priest M."/>
            <person name="Roberts A."/>
            <person name="Saif S."/>
            <person name="Shea T."/>
            <person name="Shenoy N."/>
            <person name="Sisk P."/>
            <person name="Stolte C."/>
            <person name="Sykes S."/>
            <person name="Wortman J."/>
            <person name="Nusbaum C."/>
            <person name="Birren B."/>
        </authorList>
    </citation>
    <scope>NUCLEOTIDE SEQUENCE [LARGE SCALE GENOMIC DNA]</scope>
    <source>
        <strain evidence="3 4">India VII</strain>
    </source>
</reference>
<sequence length="187" mass="21509">MKVTKVLVTLAVLVALNLLTPCTCKNLFLEKVKAKLDAFDKNMKKKDFKKKVLISSAILGAAILANVLAGIGYYSYKKKEQRHHEMNDHSEDCKMHAAANKHAKLTKEIMEKVNRMSEKNMAKSFKSGKPDYPKLKDIMLSMENEVKKRNANFDKYHISDMSYDVFRNLYHISELWKKNPSLIPNSK</sequence>
<keyword evidence="1" id="KW-0472">Membrane</keyword>
<dbReference type="NCBIfam" id="TIGR01495">
    <property type="entry name" value="ETRAMP"/>
    <property type="match status" value="1"/>
</dbReference>
<evidence type="ECO:0000313" key="4">
    <source>
        <dbReference type="Proteomes" id="UP000053562"/>
    </source>
</evidence>
<dbReference type="Pfam" id="PF09716">
    <property type="entry name" value="ETRAMP"/>
    <property type="match status" value="1"/>
</dbReference>
<keyword evidence="2" id="KW-0732">Signal</keyword>
<proteinExistence type="predicted"/>